<proteinExistence type="inferred from homology"/>
<dbReference type="GO" id="GO:0019674">
    <property type="term" value="P:NAD+ metabolic process"/>
    <property type="evidence" value="ECO:0007669"/>
    <property type="project" value="InterPro"/>
</dbReference>
<dbReference type="Proteomes" id="UP000886005">
    <property type="component" value="Unassembled WGS sequence"/>
</dbReference>
<dbReference type="Gene3D" id="3.40.50.10330">
    <property type="entry name" value="Probable inorganic polyphosphate/atp-NAD kinase, domain 1"/>
    <property type="match status" value="1"/>
</dbReference>
<keyword evidence="1 6" id="KW-0808">Transferase</keyword>
<dbReference type="GO" id="GO:0006741">
    <property type="term" value="P:NADP+ biosynthetic process"/>
    <property type="evidence" value="ECO:0007669"/>
    <property type="project" value="UniProtKB-UniRule"/>
</dbReference>
<keyword evidence="2 6" id="KW-0418">Kinase</keyword>
<feature type="binding site" evidence="6">
    <location>
        <begin position="187"/>
        <end position="192"/>
    </location>
    <ligand>
        <name>NAD(+)</name>
        <dbReference type="ChEBI" id="CHEBI:57540"/>
    </ligand>
</feature>
<dbReference type="GO" id="GO:0051287">
    <property type="term" value="F:NAD binding"/>
    <property type="evidence" value="ECO:0007669"/>
    <property type="project" value="UniProtKB-ARBA"/>
</dbReference>
<dbReference type="InterPro" id="IPR017438">
    <property type="entry name" value="ATP-NAD_kinase_N"/>
</dbReference>
<dbReference type="InterPro" id="IPR017437">
    <property type="entry name" value="ATP-NAD_kinase_PpnK-typ_C"/>
</dbReference>
<sequence length="301" mass="34152">MLTKIIGILVNPRKKNIDRLVRKLDKWLAETDTGAIFRICTYDSPYIKNHFNKIEARTDTEIFNEAEMIITLGGDGTLLRTINKMNRFDIKMMGVNLGGLGFIADTPPDKLIEHIQNYLHGRYFIDERSQISCFLPESEEKFRAFNDIVIDKAGFARVIQIETHIDTEALNNYIADGLIVSTPTGSTGHSLSNGGPIVAPGAGVFVINPICPHSLTNRPVIIPDRMHLKIIVYTEADSFNIFRDGTAQGSFASGTVMELKRSRHTVKLVKMEHQRFFGVLSKKLHWGEDFRNKNRWTYKKI</sequence>
<comment type="cofactor">
    <cofactor evidence="6">
        <name>a divalent metal cation</name>
        <dbReference type="ChEBI" id="CHEBI:60240"/>
    </cofactor>
</comment>
<dbReference type="PANTHER" id="PTHR20275:SF0">
    <property type="entry name" value="NAD KINASE"/>
    <property type="match status" value="1"/>
</dbReference>
<name>A0A7V1LMZ6_CALAY</name>
<protein>
    <recommendedName>
        <fullName evidence="6">NAD kinase</fullName>
        <ecNumber evidence="6">2.7.1.23</ecNumber>
    </recommendedName>
    <alternativeName>
        <fullName evidence="6">ATP-dependent NAD kinase</fullName>
    </alternativeName>
</protein>
<dbReference type="GO" id="GO:0005524">
    <property type="term" value="F:ATP binding"/>
    <property type="evidence" value="ECO:0007669"/>
    <property type="project" value="UniProtKB-KW"/>
</dbReference>
<dbReference type="Pfam" id="PF20143">
    <property type="entry name" value="NAD_kinase_C"/>
    <property type="match status" value="1"/>
</dbReference>
<dbReference type="GO" id="GO:0005737">
    <property type="term" value="C:cytoplasm"/>
    <property type="evidence" value="ECO:0007669"/>
    <property type="project" value="UniProtKB-SubCell"/>
</dbReference>
<feature type="active site" description="Proton acceptor" evidence="6">
    <location>
        <position position="75"/>
    </location>
</feature>
<keyword evidence="6" id="KW-0067">ATP-binding</keyword>
<evidence type="ECO:0000313" key="7">
    <source>
        <dbReference type="EMBL" id="HED10989.1"/>
    </source>
</evidence>
<evidence type="ECO:0000256" key="2">
    <source>
        <dbReference type="ARBA" id="ARBA00022777"/>
    </source>
</evidence>
<keyword evidence="6" id="KW-0547">Nucleotide-binding</keyword>
<gene>
    <name evidence="6" type="primary">nadK</name>
    <name evidence="7" type="ORF">ENJ10_09895</name>
</gene>
<dbReference type="InterPro" id="IPR002504">
    <property type="entry name" value="NADK"/>
</dbReference>
<reference evidence="7" key="1">
    <citation type="journal article" date="2020" name="mSystems">
        <title>Genome- and Community-Level Interaction Insights into Carbon Utilization and Element Cycling Functions of Hydrothermarchaeota in Hydrothermal Sediment.</title>
        <authorList>
            <person name="Zhou Z."/>
            <person name="Liu Y."/>
            <person name="Xu W."/>
            <person name="Pan J."/>
            <person name="Luo Z.H."/>
            <person name="Li M."/>
        </authorList>
    </citation>
    <scope>NUCLEOTIDE SEQUENCE [LARGE SCALE GENOMIC DNA]</scope>
    <source>
        <strain evidence="7">HyVt-456</strain>
    </source>
</reference>
<evidence type="ECO:0000256" key="1">
    <source>
        <dbReference type="ARBA" id="ARBA00022679"/>
    </source>
</evidence>
<dbReference type="Pfam" id="PF01513">
    <property type="entry name" value="NAD_kinase"/>
    <property type="match status" value="1"/>
</dbReference>
<evidence type="ECO:0000256" key="4">
    <source>
        <dbReference type="ARBA" id="ARBA00023027"/>
    </source>
</evidence>
<dbReference type="HAMAP" id="MF_00361">
    <property type="entry name" value="NAD_kinase"/>
    <property type="match status" value="1"/>
</dbReference>
<organism evidence="7">
    <name type="scientific">Caldithrix abyssi</name>
    <dbReference type="NCBI Taxonomy" id="187145"/>
    <lineage>
        <taxon>Bacteria</taxon>
        <taxon>Pseudomonadati</taxon>
        <taxon>Calditrichota</taxon>
        <taxon>Calditrichia</taxon>
        <taxon>Calditrichales</taxon>
        <taxon>Calditrichaceae</taxon>
        <taxon>Caldithrix</taxon>
    </lineage>
</organism>
<keyword evidence="4 6" id="KW-0520">NAD</keyword>
<dbReference type="AlphaFoldDB" id="A0A7V1LMZ6"/>
<evidence type="ECO:0000256" key="3">
    <source>
        <dbReference type="ARBA" id="ARBA00022857"/>
    </source>
</evidence>
<comment type="similarity">
    <text evidence="6">Belongs to the NAD kinase family.</text>
</comment>
<feature type="binding site" evidence="6">
    <location>
        <position position="157"/>
    </location>
    <ligand>
        <name>NAD(+)</name>
        <dbReference type="ChEBI" id="CHEBI:57540"/>
    </ligand>
</feature>
<dbReference type="PANTHER" id="PTHR20275">
    <property type="entry name" value="NAD KINASE"/>
    <property type="match status" value="1"/>
</dbReference>
<comment type="catalytic activity">
    <reaction evidence="5 6">
        <text>NAD(+) + ATP = ADP + NADP(+) + H(+)</text>
        <dbReference type="Rhea" id="RHEA:18629"/>
        <dbReference type="ChEBI" id="CHEBI:15378"/>
        <dbReference type="ChEBI" id="CHEBI:30616"/>
        <dbReference type="ChEBI" id="CHEBI:57540"/>
        <dbReference type="ChEBI" id="CHEBI:58349"/>
        <dbReference type="ChEBI" id="CHEBI:456216"/>
        <dbReference type="EC" id="2.7.1.23"/>
    </reaction>
</comment>
<feature type="binding site" evidence="6">
    <location>
        <position position="176"/>
    </location>
    <ligand>
        <name>NAD(+)</name>
        <dbReference type="ChEBI" id="CHEBI:57540"/>
    </ligand>
</feature>
<comment type="subcellular location">
    <subcellularLocation>
        <location evidence="6">Cytoplasm</location>
    </subcellularLocation>
</comment>
<keyword evidence="6" id="KW-0963">Cytoplasm</keyword>
<keyword evidence="3 6" id="KW-0521">NADP</keyword>
<accession>A0A7V1LMZ6</accession>
<dbReference type="InterPro" id="IPR016064">
    <property type="entry name" value="NAD/diacylglycerol_kinase_sf"/>
</dbReference>
<dbReference type="Gene3D" id="2.60.200.30">
    <property type="entry name" value="Probable inorganic polyphosphate/atp-NAD kinase, domain 2"/>
    <property type="match status" value="1"/>
</dbReference>
<feature type="binding site" evidence="6">
    <location>
        <begin position="75"/>
        <end position="76"/>
    </location>
    <ligand>
        <name>NAD(+)</name>
        <dbReference type="ChEBI" id="CHEBI:57540"/>
    </ligand>
</feature>
<dbReference type="EMBL" id="DRLD01000273">
    <property type="protein sequence ID" value="HED10989.1"/>
    <property type="molecule type" value="Genomic_DNA"/>
</dbReference>
<dbReference type="GO" id="GO:0046872">
    <property type="term" value="F:metal ion binding"/>
    <property type="evidence" value="ECO:0007669"/>
    <property type="project" value="UniProtKB-UniRule"/>
</dbReference>
<comment type="caution">
    <text evidence="6">Lacks conserved residue(s) required for the propagation of feature annotation.</text>
</comment>
<comment type="caution">
    <text evidence="7">The sequence shown here is derived from an EMBL/GenBank/DDBJ whole genome shotgun (WGS) entry which is preliminary data.</text>
</comment>
<evidence type="ECO:0000256" key="6">
    <source>
        <dbReference type="HAMAP-Rule" id="MF_00361"/>
    </source>
</evidence>
<dbReference type="SUPFAM" id="SSF111331">
    <property type="entry name" value="NAD kinase/diacylglycerol kinase-like"/>
    <property type="match status" value="1"/>
</dbReference>
<dbReference type="EC" id="2.7.1.23" evidence="6"/>
<evidence type="ECO:0000256" key="5">
    <source>
        <dbReference type="ARBA" id="ARBA00047925"/>
    </source>
</evidence>
<feature type="binding site" evidence="6">
    <location>
        <position position="80"/>
    </location>
    <ligand>
        <name>NAD(+)</name>
        <dbReference type="ChEBI" id="CHEBI:57540"/>
    </ligand>
</feature>
<feature type="binding site" evidence="6">
    <location>
        <begin position="146"/>
        <end position="147"/>
    </location>
    <ligand>
        <name>NAD(+)</name>
        <dbReference type="ChEBI" id="CHEBI:57540"/>
    </ligand>
</feature>
<dbReference type="GO" id="GO:0003951">
    <property type="term" value="F:NAD+ kinase activity"/>
    <property type="evidence" value="ECO:0007669"/>
    <property type="project" value="UniProtKB-UniRule"/>
</dbReference>
<comment type="function">
    <text evidence="6">Involved in the regulation of the intracellular balance of NAD and NADP, and is a key enzyme in the biosynthesis of NADP. Catalyzes specifically the phosphorylation on 2'-hydroxyl of the adenosine moiety of NAD to yield NADP.</text>
</comment>